<dbReference type="RefSeq" id="WP_319013421.1">
    <property type="nucleotide sequence ID" value="NZ_JAWJZF010000517.1"/>
</dbReference>
<dbReference type="EMBL" id="JAWJZF010000517">
    <property type="protein sequence ID" value="MDX2297288.1"/>
    <property type="molecule type" value="Genomic_DNA"/>
</dbReference>
<dbReference type="PANTHER" id="PTHR21047:SF2">
    <property type="entry name" value="THYMIDINE DIPHOSPHO-4-KETO-RHAMNOSE 3,5-EPIMERASE"/>
    <property type="match status" value="1"/>
</dbReference>
<dbReference type="Proteomes" id="UP001278571">
    <property type="component" value="Unassembled WGS sequence"/>
</dbReference>
<organism evidence="3 4">
    <name type="scientific">Streptomyces roseolus</name>
    <dbReference type="NCBI Taxonomy" id="67358"/>
    <lineage>
        <taxon>Bacteria</taxon>
        <taxon>Bacillati</taxon>
        <taxon>Actinomycetota</taxon>
        <taxon>Actinomycetes</taxon>
        <taxon>Kitasatosporales</taxon>
        <taxon>Streptomycetaceae</taxon>
        <taxon>Streptomyces</taxon>
    </lineage>
</organism>
<name>A0ABU4KHL9_9ACTN</name>
<keyword evidence="4" id="KW-1185">Reference proteome</keyword>
<evidence type="ECO:0000256" key="1">
    <source>
        <dbReference type="ARBA" id="ARBA00010154"/>
    </source>
</evidence>
<evidence type="ECO:0000313" key="3">
    <source>
        <dbReference type="EMBL" id="MDX2297288.1"/>
    </source>
</evidence>
<reference evidence="3 4" key="1">
    <citation type="submission" date="2023-10" db="EMBL/GenBank/DDBJ databases">
        <authorList>
            <person name="Wang X.X."/>
        </authorList>
    </citation>
    <scope>NUCLEOTIDE SEQUENCE [LARGE SCALE GENOMIC DNA]</scope>
    <source>
        <strain evidence="3 4">NBRC 12816</strain>
    </source>
</reference>
<dbReference type="CDD" id="cd00438">
    <property type="entry name" value="cupin_RmlC"/>
    <property type="match status" value="1"/>
</dbReference>
<dbReference type="Pfam" id="PF00908">
    <property type="entry name" value="dTDP_sugar_isom"/>
    <property type="match status" value="1"/>
</dbReference>
<dbReference type="EC" id="5.1.3.13" evidence="3"/>
<dbReference type="SUPFAM" id="SSF51182">
    <property type="entry name" value="RmlC-like cupins"/>
    <property type="match status" value="1"/>
</dbReference>
<dbReference type="GO" id="GO:0008830">
    <property type="term" value="F:dTDP-4-dehydrorhamnose 3,5-epimerase activity"/>
    <property type="evidence" value="ECO:0007669"/>
    <property type="project" value="UniProtKB-EC"/>
</dbReference>
<dbReference type="InterPro" id="IPR000888">
    <property type="entry name" value="RmlC-like"/>
</dbReference>
<evidence type="ECO:0000313" key="4">
    <source>
        <dbReference type="Proteomes" id="UP001278571"/>
    </source>
</evidence>
<proteinExistence type="inferred from homology"/>
<accession>A0ABU4KHL9</accession>
<dbReference type="PANTHER" id="PTHR21047">
    <property type="entry name" value="DTDP-6-DEOXY-D-GLUCOSE-3,5 EPIMERASE"/>
    <property type="match status" value="1"/>
</dbReference>
<evidence type="ECO:0000256" key="2">
    <source>
        <dbReference type="ARBA" id="ARBA00023235"/>
    </source>
</evidence>
<comment type="similarity">
    <text evidence="1">Belongs to the dTDP-4-dehydrorhamnose 3,5-epimerase family.</text>
</comment>
<dbReference type="InterPro" id="IPR011051">
    <property type="entry name" value="RmlC_Cupin_sf"/>
</dbReference>
<protein>
    <submittedName>
        <fullName evidence="3">dTDP-4-dehydrorhamnose 3,5-epimerase</fullName>
        <ecNumber evidence="3">5.1.3.13</ecNumber>
    </submittedName>
</protein>
<keyword evidence="2 3" id="KW-0413">Isomerase</keyword>
<sequence length="204" mass="22492">MQSRQLAVDGAFEFRPKIFTDERGLFVSPFQETAARQALGHPLFPVAQTNHSLSRRGTIRGAHYTLTPPGIAKYVYCARGRALDIVIDVRVGSPTYGRSETVLLDQEDFRAVYFPVGVAHAFVALEDSTVMSYMLSGEYVPENELALSVFDPALELPLPTDIEPVMSERDLAAPTLETAEKSGTLPDYRRCLEVERALCGGPAR</sequence>
<gene>
    <name evidence="3" type="primary">rfbC</name>
    <name evidence="3" type="ORF">R2363_34555</name>
</gene>
<comment type="caution">
    <text evidence="3">The sequence shown here is derived from an EMBL/GenBank/DDBJ whole genome shotgun (WGS) entry which is preliminary data.</text>
</comment>
<dbReference type="Gene3D" id="2.60.120.10">
    <property type="entry name" value="Jelly Rolls"/>
    <property type="match status" value="1"/>
</dbReference>
<dbReference type="InterPro" id="IPR014710">
    <property type="entry name" value="RmlC-like_jellyroll"/>
</dbReference>